<name>A0ABR1WNS3_9PEZI</name>
<dbReference type="GeneID" id="92043802"/>
<dbReference type="RefSeq" id="XP_066669665.1">
    <property type="nucleotide sequence ID" value="XM_066810742.1"/>
</dbReference>
<reference evidence="1 2" key="1">
    <citation type="submission" date="2023-01" db="EMBL/GenBank/DDBJ databases">
        <title>Analysis of 21 Apiospora genomes using comparative genomics revels a genus with tremendous synthesis potential of carbohydrate active enzymes and secondary metabolites.</title>
        <authorList>
            <person name="Sorensen T."/>
        </authorList>
    </citation>
    <scope>NUCLEOTIDE SEQUENCE [LARGE SCALE GENOMIC DNA]</scope>
    <source>
        <strain evidence="1 2">CBS 114990</strain>
    </source>
</reference>
<comment type="caution">
    <text evidence="1">The sequence shown here is derived from an EMBL/GenBank/DDBJ whole genome shotgun (WGS) entry which is preliminary data.</text>
</comment>
<dbReference type="EMBL" id="JAQQWN010000005">
    <property type="protein sequence ID" value="KAK8085156.1"/>
    <property type="molecule type" value="Genomic_DNA"/>
</dbReference>
<organism evidence="1 2">
    <name type="scientific">Apiospora hydei</name>
    <dbReference type="NCBI Taxonomy" id="1337664"/>
    <lineage>
        <taxon>Eukaryota</taxon>
        <taxon>Fungi</taxon>
        <taxon>Dikarya</taxon>
        <taxon>Ascomycota</taxon>
        <taxon>Pezizomycotina</taxon>
        <taxon>Sordariomycetes</taxon>
        <taxon>Xylariomycetidae</taxon>
        <taxon>Amphisphaeriales</taxon>
        <taxon>Apiosporaceae</taxon>
        <taxon>Apiospora</taxon>
    </lineage>
</organism>
<protein>
    <submittedName>
        <fullName evidence="1">Uncharacterized protein</fullName>
    </submittedName>
</protein>
<evidence type="ECO:0000313" key="2">
    <source>
        <dbReference type="Proteomes" id="UP001433268"/>
    </source>
</evidence>
<gene>
    <name evidence="1" type="ORF">PG997_006427</name>
</gene>
<proteinExistence type="predicted"/>
<evidence type="ECO:0000313" key="1">
    <source>
        <dbReference type="EMBL" id="KAK8085156.1"/>
    </source>
</evidence>
<accession>A0ABR1WNS3</accession>
<keyword evidence="2" id="KW-1185">Reference proteome</keyword>
<dbReference type="Proteomes" id="UP001433268">
    <property type="component" value="Unassembled WGS sequence"/>
</dbReference>
<sequence>MCKNVVWTKYSCMHADRKVLERASGAFCVFESNYYAQTPCADCAEDESEFFEFEDKNEDEELKEAEDKAKLRAHLTRMVRKVKAAQSSLRRTAIMRHWYQRLDEEVEWDPVGAVDETLAHRLSDVDATLEGAARWARIIVTLPKHNFGLQDKLSLARTWVRCLHGRFPDEDLESVIYQQFCEKVDGKLTLEDFVSYDRLALESLASF</sequence>